<evidence type="ECO:0000256" key="8">
    <source>
        <dbReference type="ARBA" id="ARBA00022801"/>
    </source>
</evidence>
<evidence type="ECO:0000256" key="9">
    <source>
        <dbReference type="ARBA" id="ARBA00023004"/>
    </source>
</evidence>
<evidence type="ECO:0000256" key="10">
    <source>
        <dbReference type="ARBA" id="ARBA00023014"/>
    </source>
</evidence>
<evidence type="ECO:0000256" key="2">
    <source>
        <dbReference type="ARBA" id="ARBA00006521"/>
    </source>
</evidence>
<dbReference type="InterPro" id="IPR005122">
    <property type="entry name" value="Uracil-DNA_glycosylase-like"/>
</dbReference>
<dbReference type="InterPro" id="IPR036895">
    <property type="entry name" value="Uracil-DNA_glycosylase-like_sf"/>
</dbReference>
<dbReference type="eggNOG" id="COG1573">
    <property type="taxonomic scope" value="Bacteria"/>
</dbReference>
<dbReference type="SMART" id="SM00986">
    <property type="entry name" value="UDG"/>
    <property type="match status" value="1"/>
</dbReference>
<feature type="domain" description="Uracil-DNA glycosylase-like" evidence="12">
    <location>
        <begin position="109"/>
        <end position="256"/>
    </location>
</feature>
<dbReference type="Pfam" id="PF03167">
    <property type="entry name" value="UDG"/>
    <property type="match status" value="1"/>
</dbReference>
<evidence type="ECO:0000313" key="14">
    <source>
        <dbReference type="Proteomes" id="UP000014541"/>
    </source>
</evidence>
<dbReference type="Gene3D" id="3.40.470.10">
    <property type="entry name" value="Uracil-DNA glycosylase-like domain"/>
    <property type="match status" value="1"/>
</dbReference>
<organism evidence="13 14">
    <name type="scientific">Treponema maltophilum ATCC 51939</name>
    <dbReference type="NCBI Taxonomy" id="1125699"/>
    <lineage>
        <taxon>Bacteria</taxon>
        <taxon>Pseudomonadati</taxon>
        <taxon>Spirochaetota</taxon>
        <taxon>Spirochaetia</taxon>
        <taxon>Spirochaetales</taxon>
        <taxon>Treponemataceae</taxon>
        <taxon>Treponema</taxon>
    </lineage>
</organism>
<reference evidence="13 14" key="1">
    <citation type="submission" date="2013-04" db="EMBL/GenBank/DDBJ databases">
        <title>The Genome Sequence of Treponema maltophilum ATCC 51939.</title>
        <authorList>
            <consortium name="The Broad Institute Genomics Platform"/>
            <person name="Earl A."/>
            <person name="Ward D."/>
            <person name="Feldgarden M."/>
            <person name="Gevers D."/>
            <person name="Leonetti C."/>
            <person name="Blanton J.M."/>
            <person name="Dewhirst F.E."/>
            <person name="Izard J."/>
            <person name="Walker B."/>
            <person name="Young S."/>
            <person name="Zeng Q."/>
            <person name="Gargeya S."/>
            <person name="Fitzgerald M."/>
            <person name="Haas B."/>
            <person name="Abouelleil A."/>
            <person name="Allen A.W."/>
            <person name="Alvarado L."/>
            <person name="Arachchi H.M."/>
            <person name="Berlin A.M."/>
            <person name="Chapman S.B."/>
            <person name="Gainer-Dewar J."/>
            <person name="Goldberg J."/>
            <person name="Griggs A."/>
            <person name="Gujja S."/>
            <person name="Hansen M."/>
            <person name="Howarth C."/>
            <person name="Imamovic A."/>
            <person name="Ireland A."/>
            <person name="Larimer J."/>
            <person name="McCowan C."/>
            <person name="Murphy C."/>
            <person name="Pearson M."/>
            <person name="Poon T.W."/>
            <person name="Priest M."/>
            <person name="Roberts A."/>
            <person name="Saif S."/>
            <person name="Shea T."/>
            <person name="Sisk P."/>
            <person name="Sykes S."/>
            <person name="Wortman J."/>
            <person name="Nusbaum C."/>
            <person name="Birren B."/>
        </authorList>
    </citation>
    <scope>NUCLEOTIDE SEQUENCE [LARGE SCALE GENOMIC DNA]</scope>
    <source>
        <strain evidence="13 14">ATCC 51939</strain>
    </source>
</reference>
<keyword evidence="11" id="KW-0234">DNA repair</keyword>
<keyword evidence="8" id="KW-0378">Hydrolase</keyword>
<comment type="similarity">
    <text evidence="2">Belongs to the uracil-DNA glycosylase (UDG) superfamily. Type 4 (UDGa) family.</text>
</comment>
<dbReference type="STRING" id="1125699.HMPREF9194_00900"/>
<proteinExistence type="inferred from homology"/>
<evidence type="ECO:0000256" key="1">
    <source>
        <dbReference type="ARBA" id="ARBA00001400"/>
    </source>
</evidence>
<dbReference type="PATRIC" id="fig|1125699.3.peg.918"/>
<dbReference type="HOGENOM" id="CLU_044815_1_0_12"/>
<dbReference type="EC" id="3.2.2.27" evidence="3"/>
<comment type="caution">
    <text evidence="13">The sequence shown here is derived from an EMBL/GenBank/DDBJ whole genome shotgun (WGS) entry which is preliminary data.</text>
</comment>
<evidence type="ECO:0000256" key="7">
    <source>
        <dbReference type="ARBA" id="ARBA00022763"/>
    </source>
</evidence>
<keyword evidence="7" id="KW-0227">DNA damage</keyword>
<evidence type="ECO:0000256" key="3">
    <source>
        <dbReference type="ARBA" id="ARBA00012030"/>
    </source>
</evidence>
<accession>S3JX77</accession>
<evidence type="ECO:0000256" key="5">
    <source>
        <dbReference type="ARBA" id="ARBA00022485"/>
    </source>
</evidence>
<sequence>MQNMSSADRELLIDVLNTASSWIYKKPLAPLKLSDIRVSSKTVHAASPSAAKTACTAEAACTAFQTAAFADGTAGTIPVAAEQTMDAIAQKVARCSRCVLAKTRKNTVPGFGSLHPLVMVIGEGPGADEDETGLPFVGAAGKLLDKMLEAICLSRHTNCFIGNIVKCRPPHNRDPAPEEREACASFLHAQIHALKPKMILAVGRIAAQSLLETSEGIGKLHGRFFTYKDIPLMATYHPSALLRDASLKKPAWEDLKLFRARLSELASGYTGFAGSGRHD</sequence>
<keyword evidence="5" id="KW-0004">4Fe-4S</keyword>
<dbReference type="GO" id="GO:0006281">
    <property type="term" value="P:DNA repair"/>
    <property type="evidence" value="ECO:0007669"/>
    <property type="project" value="UniProtKB-KW"/>
</dbReference>
<evidence type="ECO:0000256" key="11">
    <source>
        <dbReference type="ARBA" id="ARBA00023204"/>
    </source>
</evidence>
<dbReference type="RefSeq" id="WP_016525194.1">
    <property type="nucleotide sequence ID" value="NZ_KE332518.1"/>
</dbReference>
<dbReference type="Proteomes" id="UP000014541">
    <property type="component" value="Unassembled WGS sequence"/>
</dbReference>
<evidence type="ECO:0000256" key="4">
    <source>
        <dbReference type="ARBA" id="ARBA00019403"/>
    </source>
</evidence>
<dbReference type="SUPFAM" id="SSF52141">
    <property type="entry name" value="Uracil-DNA glycosylase-like"/>
    <property type="match status" value="1"/>
</dbReference>
<keyword evidence="6" id="KW-0479">Metal-binding</keyword>
<dbReference type="InterPro" id="IPR005273">
    <property type="entry name" value="Ura-DNA_glyco_family4"/>
</dbReference>
<dbReference type="GO" id="GO:0004844">
    <property type="term" value="F:uracil DNA N-glycosylase activity"/>
    <property type="evidence" value="ECO:0007669"/>
    <property type="project" value="UniProtKB-EC"/>
</dbReference>
<dbReference type="InterPro" id="IPR051536">
    <property type="entry name" value="UDG_Type-4/5"/>
</dbReference>
<gene>
    <name evidence="13" type="ORF">HMPREF9194_00900</name>
</gene>
<evidence type="ECO:0000256" key="6">
    <source>
        <dbReference type="ARBA" id="ARBA00022723"/>
    </source>
</evidence>
<dbReference type="CDD" id="cd10030">
    <property type="entry name" value="UDG-F4_TTUDGA_SPO1dp_like"/>
    <property type="match status" value="1"/>
</dbReference>
<evidence type="ECO:0000313" key="13">
    <source>
        <dbReference type="EMBL" id="EPF30583.1"/>
    </source>
</evidence>
<dbReference type="PANTHER" id="PTHR33693:SF1">
    <property type="entry name" value="TYPE-4 URACIL-DNA GLYCOSYLASE"/>
    <property type="match status" value="1"/>
</dbReference>
<keyword evidence="14" id="KW-1185">Reference proteome</keyword>
<dbReference type="PANTHER" id="PTHR33693">
    <property type="entry name" value="TYPE-5 URACIL-DNA GLYCOSYLASE"/>
    <property type="match status" value="1"/>
</dbReference>
<dbReference type="AlphaFoldDB" id="S3JX77"/>
<dbReference type="EMBL" id="ATFF01000006">
    <property type="protein sequence ID" value="EPF30583.1"/>
    <property type="molecule type" value="Genomic_DNA"/>
</dbReference>
<keyword evidence="9" id="KW-0408">Iron</keyword>
<dbReference type="NCBIfam" id="TIGR00758">
    <property type="entry name" value="UDG_fam4"/>
    <property type="match status" value="1"/>
</dbReference>
<dbReference type="GO" id="GO:0051539">
    <property type="term" value="F:4 iron, 4 sulfur cluster binding"/>
    <property type="evidence" value="ECO:0007669"/>
    <property type="project" value="UniProtKB-KW"/>
</dbReference>
<comment type="catalytic activity">
    <reaction evidence="1">
        <text>Hydrolyzes single-stranded DNA or mismatched double-stranded DNA and polynucleotides, releasing free uracil.</text>
        <dbReference type="EC" id="3.2.2.27"/>
    </reaction>
</comment>
<dbReference type="GO" id="GO:0046872">
    <property type="term" value="F:metal ion binding"/>
    <property type="evidence" value="ECO:0007669"/>
    <property type="project" value="UniProtKB-KW"/>
</dbReference>
<dbReference type="SMART" id="SM00987">
    <property type="entry name" value="UreE_C"/>
    <property type="match status" value="1"/>
</dbReference>
<name>S3JX77_TREMA</name>
<keyword evidence="10" id="KW-0411">Iron-sulfur</keyword>
<protein>
    <recommendedName>
        <fullName evidence="4">Type-4 uracil-DNA glycosylase</fullName>
        <ecNumber evidence="3">3.2.2.27</ecNumber>
    </recommendedName>
</protein>
<evidence type="ECO:0000259" key="12">
    <source>
        <dbReference type="SMART" id="SM00986"/>
    </source>
</evidence>